<dbReference type="InterPro" id="IPR018201">
    <property type="entry name" value="Ketoacyl_synth_AS"/>
</dbReference>
<proteinExistence type="inferred from homology"/>
<dbReference type="InterPro" id="IPR014031">
    <property type="entry name" value="Ketoacyl_synth_C"/>
</dbReference>
<dbReference type="GO" id="GO:0004315">
    <property type="term" value="F:3-oxoacyl-[acyl-carrier-protein] synthase activity"/>
    <property type="evidence" value="ECO:0007669"/>
    <property type="project" value="InterPro"/>
</dbReference>
<dbReference type="InterPro" id="IPR020841">
    <property type="entry name" value="PKS_Beta-ketoAc_synthase_dom"/>
</dbReference>
<keyword evidence="2 3" id="KW-0808">Transferase</keyword>
<dbReference type="InterPro" id="IPR014030">
    <property type="entry name" value="Ketoacyl_synth_N"/>
</dbReference>
<dbReference type="PROSITE" id="PS52004">
    <property type="entry name" value="KS3_2"/>
    <property type="match status" value="1"/>
</dbReference>
<sequence>MAGGAARRAAMTTTWLSPPGVVCALGSGIEAVARAAFAGDTRGMRRQAGWVAGRALTLGGVDGPLPRIADTLPAHHHSRNNQLLLAAALQIEARLRDAVARHGAHRVAVIVGTSTSGVNDNAPAFQALAANGAWPRDYDYRRQALSSPAAFLADWLGATGPAYTLSTACTSSARALLSARRLLALGLCDAVVCGGADTLCRLTINGFASLDAVDDALCLPFSANRRGINIGEAGALFLMQREAAADDAVALLGGGASSDAWHMSAPEPGGAGALRAMRAALNAAGAAPADIGWINLHGTGTAHNDAMESLAVHALFPQGVPCASTKPLTGHALGAAGALEAALAWITLSPANTAGRLPPHVWDGQPDPALPRLDFSTAGHRYAPGRRRLAMSNSFAFGGNNTCLVLGAAA</sequence>
<evidence type="ECO:0000256" key="1">
    <source>
        <dbReference type="ARBA" id="ARBA00008467"/>
    </source>
</evidence>
<evidence type="ECO:0000313" key="6">
    <source>
        <dbReference type="Proteomes" id="UP000187251"/>
    </source>
</evidence>
<gene>
    <name evidence="5" type="ORF">BIZ92_21730</name>
</gene>
<dbReference type="EMBL" id="MJMN01000006">
    <property type="protein sequence ID" value="OMG90664.1"/>
    <property type="molecule type" value="Genomic_DNA"/>
</dbReference>
<dbReference type="PROSITE" id="PS00606">
    <property type="entry name" value="KS3_1"/>
    <property type="match status" value="1"/>
</dbReference>
<name>A0A1R1JX07_ALCXX</name>
<evidence type="ECO:0000259" key="4">
    <source>
        <dbReference type="PROSITE" id="PS52004"/>
    </source>
</evidence>
<dbReference type="NCBIfam" id="NF006618">
    <property type="entry name" value="PRK09185.1"/>
    <property type="match status" value="1"/>
</dbReference>
<dbReference type="Proteomes" id="UP000187251">
    <property type="component" value="Unassembled WGS sequence"/>
</dbReference>
<evidence type="ECO:0000313" key="5">
    <source>
        <dbReference type="EMBL" id="OMG90664.1"/>
    </source>
</evidence>
<dbReference type="Pfam" id="PF00109">
    <property type="entry name" value="ketoacyl-synt"/>
    <property type="match status" value="1"/>
</dbReference>
<dbReference type="InterPro" id="IPR000794">
    <property type="entry name" value="Beta-ketoacyl_synthase"/>
</dbReference>
<dbReference type="PANTHER" id="PTHR11712:SF320">
    <property type="entry name" value="BETA-KETOACYL SYNTHASE"/>
    <property type="match status" value="1"/>
</dbReference>
<evidence type="ECO:0000256" key="3">
    <source>
        <dbReference type="RuleBase" id="RU003694"/>
    </source>
</evidence>
<dbReference type="PANTHER" id="PTHR11712">
    <property type="entry name" value="POLYKETIDE SYNTHASE-RELATED"/>
    <property type="match status" value="1"/>
</dbReference>
<dbReference type="AlphaFoldDB" id="A0A1R1JX07"/>
<reference evidence="5 6" key="1">
    <citation type="submission" date="2016-09" db="EMBL/GenBank/DDBJ databases">
        <title>Phylogenomics of Achromobacter.</title>
        <authorList>
            <person name="Jeukens J."/>
            <person name="Freschi L."/>
            <person name="Vincent A.T."/>
            <person name="Emond-Rheault J.-G."/>
            <person name="Kukavica-Ibrulj I."/>
            <person name="Charette S.J."/>
            <person name="Levesque R.C."/>
        </authorList>
    </citation>
    <scope>NUCLEOTIDE SEQUENCE [LARGE SCALE GENOMIC DNA]</scope>
    <source>
        <strain evidence="5 6">AUS488</strain>
    </source>
</reference>
<dbReference type="Gene3D" id="3.40.47.10">
    <property type="match status" value="1"/>
</dbReference>
<comment type="similarity">
    <text evidence="1 3">Belongs to the thiolase-like superfamily. Beta-ketoacyl-ACP synthases family.</text>
</comment>
<accession>A0A1R1JX07</accession>
<feature type="domain" description="Ketosynthase family 3 (KS3)" evidence="4">
    <location>
        <begin position="1"/>
        <end position="408"/>
    </location>
</feature>
<dbReference type="InterPro" id="IPR016039">
    <property type="entry name" value="Thiolase-like"/>
</dbReference>
<comment type="caution">
    <text evidence="5">The sequence shown here is derived from an EMBL/GenBank/DDBJ whole genome shotgun (WGS) entry which is preliminary data.</text>
</comment>
<dbReference type="GO" id="GO:0006633">
    <property type="term" value="P:fatty acid biosynthetic process"/>
    <property type="evidence" value="ECO:0007669"/>
    <property type="project" value="InterPro"/>
</dbReference>
<dbReference type="SMART" id="SM00825">
    <property type="entry name" value="PKS_KS"/>
    <property type="match status" value="1"/>
</dbReference>
<dbReference type="GO" id="GO:0005829">
    <property type="term" value="C:cytosol"/>
    <property type="evidence" value="ECO:0007669"/>
    <property type="project" value="TreeGrafter"/>
</dbReference>
<dbReference type="Pfam" id="PF02801">
    <property type="entry name" value="Ketoacyl-synt_C"/>
    <property type="match status" value="1"/>
</dbReference>
<evidence type="ECO:0000256" key="2">
    <source>
        <dbReference type="ARBA" id="ARBA00022679"/>
    </source>
</evidence>
<protein>
    <submittedName>
        <fullName evidence="5">Beta-ketoacyl-[acyl-carrier-protein] synthase II</fullName>
    </submittedName>
</protein>
<dbReference type="SUPFAM" id="SSF53901">
    <property type="entry name" value="Thiolase-like"/>
    <property type="match status" value="2"/>
</dbReference>
<organism evidence="5 6">
    <name type="scientific">Alcaligenes xylosoxydans xylosoxydans</name>
    <name type="common">Achromobacter xylosoxidans</name>
    <dbReference type="NCBI Taxonomy" id="85698"/>
    <lineage>
        <taxon>Bacteria</taxon>
        <taxon>Pseudomonadati</taxon>
        <taxon>Pseudomonadota</taxon>
        <taxon>Betaproteobacteria</taxon>
        <taxon>Burkholderiales</taxon>
        <taxon>Alcaligenaceae</taxon>
        <taxon>Achromobacter</taxon>
    </lineage>
</organism>